<evidence type="ECO:0000259" key="17">
    <source>
        <dbReference type="PROSITE" id="PS50975"/>
    </source>
</evidence>
<dbReference type="GO" id="GO:0005524">
    <property type="term" value="F:ATP binding"/>
    <property type="evidence" value="ECO:0007669"/>
    <property type="project" value="UniProtKB-UniRule"/>
</dbReference>
<evidence type="ECO:0000256" key="12">
    <source>
        <dbReference type="HAMAP-Rule" id="MF_00047"/>
    </source>
</evidence>
<feature type="active site" evidence="13">
    <location>
        <position position="16"/>
    </location>
</feature>
<feature type="binding site" evidence="15">
    <location>
        <position position="311"/>
    </location>
    <ligand>
        <name>Mg(2+)</name>
        <dbReference type="ChEBI" id="CHEBI:18420"/>
        <label>2</label>
    </ligand>
</feature>
<organism evidence="18 19">
    <name type="scientific">Lentihominibacter hominis</name>
    <dbReference type="NCBI Taxonomy" id="2763645"/>
    <lineage>
        <taxon>Bacteria</taxon>
        <taxon>Bacillati</taxon>
        <taxon>Bacillota</taxon>
        <taxon>Clostridia</taxon>
        <taxon>Peptostreptococcales</taxon>
        <taxon>Anaerovoracaceae</taxon>
        <taxon>Lentihominibacter</taxon>
    </lineage>
</organism>
<evidence type="ECO:0000256" key="2">
    <source>
        <dbReference type="ARBA" id="ARBA00010871"/>
    </source>
</evidence>
<dbReference type="GO" id="GO:0046872">
    <property type="term" value="F:metal ion binding"/>
    <property type="evidence" value="ECO:0007669"/>
    <property type="project" value="UniProtKB-KW"/>
</dbReference>
<dbReference type="HAMAP" id="MF_00047">
    <property type="entry name" value="Dala_Dala_lig"/>
    <property type="match status" value="1"/>
</dbReference>
<feature type="binding site" evidence="14">
    <location>
        <begin position="179"/>
        <end position="181"/>
    </location>
    <ligand>
        <name>ATP</name>
        <dbReference type="ChEBI" id="CHEBI:30616"/>
    </ligand>
</feature>
<dbReference type="PROSITE" id="PS00843">
    <property type="entry name" value="DALA_DALA_LIGASE_1"/>
    <property type="match status" value="1"/>
</dbReference>
<dbReference type="Gene3D" id="3.30.470.20">
    <property type="entry name" value="ATP-grasp fold, B domain"/>
    <property type="match status" value="1"/>
</dbReference>
<evidence type="ECO:0000256" key="1">
    <source>
        <dbReference type="ARBA" id="ARBA00001936"/>
    </source>
</evidence>
<feature type="binding site" evidence="14">
    <location>
        <begin position="217"/>
        <end position="224"/>
    </location>
    <ligand>
        <name>ATP</name>
        <dbReference type="ChEBI" id="CHEBI:30616"/>
    </ligand>
</feature>
<keyword evidence="19" id="KW-1185">Reference proteome</keyword>
<evidence type="ECO:0000256" key="14">
    <source>
        <dbReference type="PIRSR" id="PIRSR039102-2"/>
    </source>
</evidence>
<dbReference type="GO" id="GO:0008716">
    <property type="term" value="F:D-alanine-D-alanine ligase activity"/>
    <property type="evidence" value="ECO:0007669"/>
    <property type="project" value="UniProtKB-UniRule"/>
</dbReference>
<dbReference type="Pfam" id="PF07478">
    <property type="entry name" value="Dala_Dala_lig_C"/>
    <property type="match status" value="1"/>
</dbReference>
<dbReference type="RefSeq" id="WP_187525607.1">
    <property type="nucleotide sequence ID" value="NZ_JACRTA010000003.1"/>
</dbReference>
<reference evidence="18" key="1">
    <citation type="submission" date="2020-08" db="EMBL/GenBank/DDBJ databases">
        <title>Genome public.</title>
        <authorList>
            <person name="Liu C."/>
            <person name="Sun Q."/>
        </authorList>
    </citation>
    <scope>NUCLEOTIDE SEQUENCE</scope>
    <source>
        <strain evidence="18">NSJ-24</strain>
    </source>
</reference>
<dbReference type="GO" id="GO:0009252">
    <property type="term" value="P:peptidoglycan biosynthetic process"/>
    <property type="evidence" value="ECO:0007669"/>
    <property type="project" value="UniProtKB-UniRule"/>
</dbReference>
<name>A0A926EC48_9FIRM</name>
<dbReference type="Proteomes" id="UP000610862">
    <property type="component" value="Unassembled WGS sequence"/>
</dbReference>
<dbReference type="PROSITE" id="PS50975">
    <property type="entry name" value="ATP_GRASP"/>
    <property type="match status" value="1"/>
</dbReference>
<comment type="cofactor">
    <cofactor evidence="1">
        <name>Mn(2+)</name>
        <dbReference type="ChEBI" id="CHEBI:29035"/>
    </cofactor>
</comment>
<evidence type="ECO:0000256" key="15">
    <source>
        <dbReference type="PIRSR" id="PIRSR039102-3"/>
    </source>
</evidence>
<dbReference type="Gene3D" id="3.40.50.20">
    <property type="match status" value="1"/>
</dbReference>
<evidence type="ECO:0000256" key="11">
    <source>
        <dbReference type="ARBA" id="ARBA00023316"/>
    </source>
</evidence>
<evidence type="ECO:0000256" key="9">
    <source>
        <dbReference type="ARBA" id="ARBA00022984"/>
    </source>
</evidence>
<comment type="cofactor">
    <cofactor evidence="15">
        <name>Mg(2+)</name>
        <dbReference type="ChEBI" id="CHEBI:18420"/>
    </cofactor>
    <cofactor evidence="15">
        <name>Mn(2+)</name>
        <dbReference type="ChEBI" id="CHEBI:29035"/>
    </cofactor>
    <text evidence="15">Binds 2 magnesium or manganese ions per subunit.</text>
</comment>
<keyword evidence="9 12" id="KW-0573">Peptidoglycan synthesis</keyword>
<proteinExistence type="inferred from homology"/>
<dbReference type="SUPFAM" id="SSF56059">
    <property type="entry name" value="Glutathione synthetase ATP-binding domain-like"/>
    <property type="match status" value="1"/>
</dbReference>
<evidence type="ECO:0000256" key="8">
    <source>
        <dbReference type="ARBA" id="ARBA00022960"/>
    </source>
</evidence>
<dbReference type="GO" id="GO:0008360">
    <property type="term" value="P:regulation of cell shape"/>
    <property type="evidence" value="ECO:0007669"/>
    <property type="project" value="UniProtKB-KW"/>
</dbReference>
<keyword evidence="11 12" id="KW-0961">Cell wall biogenesis/degradation</keyword>
<dbReference type="Pfam" id="PF01820">
    <property type="entry name" value="Dala_Dala_lig_N"/>
    <property type="match status" value="1"/>
</dbReference>
<evidence type="ECO:0000313" key="19">
    <source>
        <dbReference type="Proteomes" id="UP000610862"/>
    </source>
</evidence>
<feature type="binding site" evidence="14">
    <location>
        <begin position="187"/>
        <end position="188"/>
    </location>
    <ligand>
        <name>ATP</name>
        <dbReference type="ChEBI" id="CHEBI:30616"/>
    </ligand>
</feature>
<feature type="binding site" evidence="15">
    <location>
        <position position="311"/>
    </location>
    <ligand>
        <name>Mg(2+)</name>
        <dbReference type="ChEBI" id="CHEBI:18420"/>
        <label>1</label>
    </ligand>
</feature>
<keyword evidence="5 14" id="KW-0547">Nucleotide-binding</keyword>
<dbReference type="NCBIfam" id="NF002528">
    <property type="entry name" value="PRK01966.1-4"/>
    <property type="match status" value="1"/>
</dbReference>
<dbReference type="GO" id="GO:0071555">
    <property type="term" value="P:cell wall organization"/>
    <property type="evidence" value="ECO:0007669"/>
    <property type="project" value="UniProtKB-KW"/>
</dbReference>
<evidence type="ECO:0000313" key="18">
    <source>
        <dbReference type="EMBL" id="MBC8569052.1"/>
    </source>
</evidence>
<keyword evidence="3 12" id="KW-0436">Ligase</keyword>
<evidence type="ECO:0000256" key="3">
    <source>
        <dbReference type="ARBA" id="ARBA00022598"/>
    </source>
</evidence>
<sequence>MKKKNIALIFGGYSTEYYASCVSAANILKNFDEDMFNIIKIGITLKGEWFLTEAKSHEIEDGKKWVECNNKACVVDLTRNSGEIIIFNESSFDKIKIDCVFLITHGYRGEDGSIQGVLEVANIPYVGCGVLASASGMDKQITKVFVDSTNVKRPKSIDLLKEDYKYGKKLNIEFSYPIFVKPANGGSSVGITKVENEATLHEAIMTAFDFDNKIIIEEGVQGRELSIAIVGNDELEFGEICEIITPEKKPFSYETKYINPIAQMKIPADIDEITLKNIKEMAKTIYKSIGCEIWARIDLFLDNNNEVYFNEINTIPAFTSHSIVPLSFQKKGIESTMLINKLIDLAYERAKRRKTLDIESVESIL</sequence>
<feature type="binding site" evidence="15">
    <location>
        <position position="313"/>
    </location>
    <ligand>
        <name>Mg(2+)</name>
        <dbReference type="ChEBI" id="CHEBI:18420"/>
        <label>2</label>
    </ligand>
</feature>
<dbReference type="InterPro" id="IPR013815">
    <property type="entry name" value="ATP_grasp_subdomain_1"/>
</dbReference>
<dbReference type="InterPro" id="IPR000291">
    <property type="entry name" value="D-Ala_lig_Van_CS"/>
</dbReference>
<evidence type="ECO:0000256" key="16">
    <source>
        <dbReference type="PROSITE-ProRule" id="PRU00409"/>
    </source>
</evidence>
<feature type="active site" evidence="13">
    <location>
        <position position="322"/>
    </location>
</feature>
<dbReference type="EMBL" id="JACRTA010000003">
    <property type="protein sequence ID" value="MBC8569052.1"/>
    <property type="molecule type" value="Genomic_DNA"/>
</dbReference>
<dbReference type="InterPro" id="IPR005905">
    <property type="entry name" value="D_ala_D_ala"/>
</dbReference>
<feature type="domain" description="ATP-grasp" evidence="17">
    <location>
        <begin position="143"/>
        <end position="344"/>
    </location>
</feature>
<keyword evidence="12" id="KW-0963">Cytoplasm</keyword>
<evidence type="ECO:0000256" key="4">
    <source>
        <dbReference type="ARBA" id="ARBA00022723"/>
    </source>
</evidence>
<comment type="caution">
    <text evidence="18">The sequence shown here is derived from an EMBL/GenBank/DDBJ whole genome shotgun (WGS) entry which is preliminary data.</text>
</comment>
<dbReference type="InterPro" id="IPR011127">
    <property type="entry name" value="Dala_Dala_lig_N"/>
</dbReference>
<dbReference type="InterPro" id="IPR011095">
    <property type="entry name" value="Dala_Dala_lig_C"/>
</dbReference>
<dbReference type="PANTHER" id="PTHR23132:SF25">
    <property type="entry name" value="D-ALANINE--D-ALANINE LIGASE A"/>
    <property type="match status" value="1"/>
</dbReference>
<comment type="subcellular location">
    <subcellularLocation>
        <location evidence="12">Cytoplasm</location>
    </subcellularLocation>
</comment>
<dbReference type="SUPFAM" id="SSF52440">
    <property type="entry name" value="PreATP-grasp domain"/>
    <property type="match status" value="1"/>
</dbReference>
<feature type="binding site" evidence="14">
    <location>
        <begin position="310"/>
        <end position="311"/>
    </location>
    <ligand>
        <name>ATP</name>
        <dbReference type="ChEBI" id="CHEBI:30616"/>
    </ligand>
</feature>
<feature type="binding site" evidence="15">
    <location>
        <position position="298"/>
    </location>
    <ligand>
        <name>Mg(2+)</name>
        <dbReference type="ChEBI" id="CHEBI:18420"/>
        <label>1</label>
    </ligand>
</feature>
<keyword evidence="10 15" id="KW-0464">Manganese</keyword>
<accession>A0A926EC48</accession>
<dbReference type="Gene3D" id="3.30.1490.20">
    <property type="entry name" value="ATP-grasp fold, A domain"/>
    <property type="match status" value="1"/>
</dbReference>
<dbReference type="EC" id="6.3.2.4" evidence="12"/>
<feature type="active site" evidence="13">
    <location>
        <position position="187"/>
    </location>
</feature>
<keyword evidence="4 15" id="KW-0479">Metal-binding</keyword>
<dbReference type="InterPro" id="IPR016185">
    <property type="entry name" value="PreATP-grasp_dom_sf"/>
</dbReference>
<evidence type="ECO:0000256" key="13">
    <source>
        <dbReference type="PIRSR" id="PIRSR039102-1"/>
    </source>
</evidence>
<evidence type="ECO:0000256" key="7">
    <source>
        <dbReference type="ARBA" id="ARBA00022842"/>
    </source>
</evidence>
<gene>
    <name evidence="12" type="primary">ddl</name>
    <name evidence="18" type="ORF">H8692_09820</name>
</gene>
<evidence type="ECO:0000256" key="10">
    <source>
        <dbReference type="ARBA" id="ARBA00023211"/>
    </source>
</evidence>
<evidence type="ECO:0000256" key="6">
    <source>
        <dbReference type="ARBA" id="ARBA00022840"/>
    </source>
</evidence>
<dbReference type="GO" id="GO:0005829">
    <property type="term" value="C:cytosol"/>
    <property type="evidence" value="ECO:0007669"/>
    <property type="project" value="TreeGrafter"/>
</dbReference>
<comment type="catalytic activity">
    <reaction evidence="12">
        <text>2 D-alanine + ATP = D-alanyl-D-alanine + ADP + phosphate + H(+)</text>
        <dbReference type="Rhea" id="RHEA:11224"/>
        <dbReference type="ChEBI" id="CHEBI:15378"/>
        <dbReference type="ChEBI" id="CHEBI:30616"/>
        <dbReference type="ChEBI" id="CHEBI:43474"/>
        <dbReference type="ChEBI" id="CHEBI:57416"/>
        <dbReference type="ChEBI" id="CHEBI:57822"/>
        <dbReference type="ChEBI" id="CHEBI:456216"/>
        <dbReference type="EC" id="6.3.2.4"/>
    </reaction>
</comment>
<evidence type="ECO:0000256" key="5">
    <source>
        <dbReference type="ARBA" id="ARBA00022741"/>
    </source>
</evidence>
<dbReference type="PIRSF" id="PIRSF039102">
    <property type="entry name" value="Ddl/VanB"/>
    <property type="match status" value="1"/>
</dbReference>
<keyword evidence="8 12" id="KW-0133">Cell shape</keyword>
<feature type="binding site" evidence="14">
    <location>
        <position position="139"/>
    </location>
    <ligand>
        <name>ATP</name>
        <dbReference type="ChEBI" id="CHEBI:30616"/>
    </ligand>
</feature>
<protein>
    <recommendedName>
        <fullName evidence="12">D-alanine--D-alanine ligase</fullName>
        <ecNumber evidence="12">6.3.2.4</ecNumber>
    </recommendedName>
    <alternativeName>
        <fullName evidence="12">D-Ala-D-Ala ligase</fullName>
    </alternativeName>
    <alternativeName>
        <fullName evidence="12">D-alanylalanine synthetase</fullName>
    </alternativeName>
</protein>
<comment type="pathway">
    <text evidence="12">Cell wall biogenesis; peptidoglycan biosynthesis.</text>
</comment>
<keyword evidence="6 16" id="KW-0067">ATP-binding</keyword>
<dbReference type="PROSITE" id="PS00844">
    <property type="entry name" value="DALA_DALA_LIGASE_2"/>
    <property type="match status" value="1"/>
</dbReference>
<dbReference type="AlphaFoldDB" id="A0A926EC48"/>
<comment type="function">
    <text evidence="12">Cell wall formation.</text>
</comment>
<keyword evidence="7 15" id="KW-0460">Magnesium</keyword>
<comment type="similarity">
    <text evidence="2 12">Belongs to the D-alanine--D-alanine ligase family.</text>
</comment>
<dbReference type="InterPro" id="IPR011761">
    <property type="entry name" value="ATP-grasp"/>
</dbReference>
<dbReference type="NCBIfam" id="TIGR01205">
    <property type="entry name" value="D_ala_D_alaTIGR"/>
    <property type="match status" value="1"/>
</dbReference>
<dbReference type="PANTHER" id="PTHR23132">
    <property type="entry name" value="D-ALANINE--D-ALANINE LIGASE"/>
    <property type="match status" value="1"/>
</dbReference>